<organism evidence="4 5">
    <name type="scientific">Scopulibacillus cellulosilyticus</name>
    <dbReference type="NCBI Taxonomy" id="2665665"/>
    <lineage>
        <taxon>Bacteria</taxon>
        <taxon>Bacillati</taxon>
        <taxon>Bacillota</taxon>
        <taxon>Bacilli</taxon>
        <taxon>Bacillales</taxon>
        <taxon>Sporolactobacillaceae</taxon>
        <taxon>Scopulibacillus</taxon>
    </lineage>
</organism>
<reference evidence="5" key="1">
    <citation type="journal article" date="2019" name="Int. J. Syst. Evol. Microbiol.">
        <title>The Global Catalogue of Microorganisms (GCM) 10K type strain sequencing project: providing services to taxonomists for standard genome sequencing and annotation.</title>
        <authorList>
            <consortium name="The Broad Institute Genomics Platform"/>
            <consortium name="The Broad Institute Genome Sequencing Center for Infectious Disease"/>
            <person name="Wu L."/>
            <person name="Ma J."/>
        </authorList>
    </citation>
    <scope>NUCLEOTIDE SEQUENCE [LARGE SCALE GENOMIC DNA]</scope>
    <source>
        <strain evidence="5">CGMCC 1.16305</strain>
    </source>
</reference>
<comment type="caution">
    <text evidence="4">The sequence shown here is derived from an EMBL/GenBank/DDBJ whole genome shotgun (WGS) entry which is preliminary data.</text>
</comment>
<feature type="domain" description="HTH tetR-type" evidence="3">
    <location>
        <begin position="1"/>
        <end position="58"/>
    </location>
</feature>
<dbReference type="Gene3D" id="1.10.357.10">
    <property type="entry name" value="Tetracycline Repressor, domain 2"/>
    <property type="match status" value="1"/>
</dbReference>
<sequence length="186" mass="21561">MKDRIMHGYIEEIKDKGMKFTMDDLAGRLGISKRTLYQHFSSKIDILEAIIEQTFSDVDEQTKKIVEDDNLTLIEKIKGVITVVPNHVEFLDLRVLDQMRKYYPEQWKVVHAGLNDWDDLRLLIEKGIQDGLIKDMNVDLIMKLMIDSTNSTLDQPFFMKNNISVQEALSSIVDILLYGLAVENKR</sequence>
<keyword evidence="1 2" id="KW-0238">DNA-binding</keyword>
<dbReference type="SUPFAM" id="SSF48498">
    <property type="entry name" value="Tetracyclin repressor-like, C-terminal domain"/>
    <property type="match status" value="1"/>
</dbReference>
<gene>
    <name evidence="4" type="ORF">ACFQRG_03455</name>
</gene>
<evidence type="ECO:0000256" key="1">
    <source>
        <dbReference type="ARBA" id="ARBA00023125"/>
    </source>
</evidence>
<dbReference type="EMBL" id="JBHTCO010000004">
    <property type="protein sequence ID" value="MFC7392027.1"/>
    <property type="molecule type" value="Genomic_DNA"/>
</dbReference>
<evidence type="ECO:0000259" key="3">
    <source>
        <dbReference type="PROSITE" id="PS50977"/>
    </source>
</evidence>
<dbReference type="InterPro" id="IPR009057">
    <property type="entry name" value="Homeodomain-like_sf"/>
</dbReference>
<dbReference type="Proteomes" id="UP001596505">
    <property type="component" value="Unassembled WGS sequence"/>
</dbReference>
<proteinExistence type="predicted"/>
<dbReference type="RefSeq" id="WP_380963630.1">
    <property type="nucleotide sequence ID" value="NZ_JBHTCO010000004.1"/>
</dbReference>
<dbReference type="InterPro" id="IPR036271">
    <property type="entry name" value="Tet_transcr_reg_TetR-rel_C_sf"/>
</dbReference>
<dbReference type="InterPro" id="IPR001647">
    <property type="entry name" value="HTH_TetR"/>
</dbReference>
<dbReference type="InterPro" id="IPR023772">
    <property type="entry name" value="DNA-bd_HTH_TetR-type_CS"/>
</dbReference>
<dbReference type="PROSITE" id="PS01081">
    <property type="entry name" value="HTH_TETR_1"/>
    <property type="match status" value="1"/>
</dbReference>
<accession>A0ABW2PRJ4</accession>
<dbReference type="PROSITE" id="PS50977">
    <property type="entry name" value="HTH_TETR_2"/>
    <property type="match status" value="1"/>
</dbReference>
<dbReference type="SUPFAM" id="SSF46689">
    <property type="entry name" value="Homeodomain-like"/>
    <property type="match status" value="1"/>
</dbReference>
<keyword evidence="5" id="KW-1185">Reference proteome</keyword>
<evidence type="ECO:0000313" key="4">
    <source>
        <dbReference type="EMBL" id="MFC7392027.1"/>
    </source>
</evidence>
<protein>
    <submittedName>
        <fullName evidence="4">TetR/AcrR family transcriptional regulator</fullName>
    </submittedName>
</protein>
<evidence type="ECO:0000256" key="2">
    <source>
        <dbReference type="PROSITE-ProRule" id="PRU00335"/>
    </source>
</evidence>
<name>A0ABW2PRJ4_9BACL</name>
<evidence type="ECO:0000313" key="5">
    <source>
        <dbReference type="Proteomes" id="UP001596505"/>
    </source>
</evidence>
<feature type="DNA-binding region" description="H-T-H motif" evidence="2">
    <location>
        <begin position="21"/>
        <end position="40"/>
    </location>
</feature>
<dbReference type="Pfam" id="PF00440">
    <property type="entry name" value="TetR_N"/>
    <property type="match status" value="1"/>
</dbReference>
<dbReference type="Gene3D" id="1.10.10.60">
    <property type="entry name" value="Homeodomain-like"/>
    <property type="match status" value="1"/>
</dbReference>